<dbReference type="PANTHER" id="PTHR24056">
    <property type="entry name" value="CELL DIVISION PROTEIN KINASE"/>
    <property type="match status" value="1"/>
</dbReference>
<evidence type="ECO:0000256" key="11">
    <source>
        <dbReference type="ARBA" id="ARBA00047811"/>
    </source>
</evidence>
<organism evidence="14 15">
    <name type="scientific">Intoshia linei</name>
    <dbReference type="NCBI Taxonomy" id="1819745"/>
    <lineage>
        <taxon>Eukaryota</taxon>
        <taxon>Metazoa</taxon>
        <taxon>Spiralia</taxon>
        <taxon>Lophotrochozoa</taxon>
        <taxon>Mesozoa</taxon>
        <taxon>Orthonectida</taxon>
        <taxon>Rhopaluridae</taxon>
        <taxon>Intoshia</taxon>
    </lineage>
</organism>
<evidence type="ECO:0000256" key="9">
    <source>
        <dbReference type="ARBA" id="ARBA00035720"/>
    </source>
</evidence>
<comment type="catalytic activity">
    <reaction evidence="11">
        <text>L-threonyl-[protein] + ATP = O-phospho-L-threonyl-[protein] + ADP + H(+)</text>
        <dbReference type="Rhea" id="RHEA:46608"/>
        <dbReference type="Rhea" id="RHEA-COMP:11060"/>
        <dbReference type="Rhea" id="RHEA-COMP:11605"/>
        <dbReference type="ChEBI" id="CHEBI:15378"/>
        <dbReference type="ChEBI" id="CHEBI:30013"/>
        <dbReference type="ChEBI" id="CHEBI:30616"/>
        <dbReference type="ChEBI" id="CHEBI:61977"/>
        <dbReference type="ChEBI" id="CHEBI:456216"/>
        <dbReference type="EC" id="2.7.11.22"/>
    </reaction>
</comment>
<dbReference type="Gene3D" id="3.30.200.20">
    <property type="entry name" value="Phosphorylase Kinase, domain 1"/>
    <property type="match status" value="1"/>
</dbReference>
<keyword evidence="3" id="KW-0723">Serine/threonine-protein kinase</keyword>
<keyword evidence="7" id="KW-0067">ATP-binding</keyword>
<dbReference type="PANTHER" id="PTHR24056:SF171">
    <property type="entry name" value="CYCLIN-DEPENDENT KINASE 20"/>
    <property type="match status" value="1"/>
</dbReference>
<feature type="non-terminal residue" evidence="14">
    <location>
        <position position="1"/>
    </location>
</feature>
<dbReference type="PROSITE" id="PS00108">
    <property type="entry name" value="PROTEIN_KINASE_ST"/>
    <property type="match status" value="1"/>
</dbReference>
<reference evidence="14 15" key="1">
    <citation type="submission" date="2016-04" db="EMBL/GenBank/DDBJ databases">
        <title>The genome of Intoshia linei affirms orthonectids as highly simplified spiralians.</title>
        <authorList>
            <person name="Mikhailov K.V."/>
            <person name="Slusarev G.S."/>
            <person name="Nikitin M.A."/>
            <person name="Logacheva M.D."/>
            <person name="Penin A."/>
            <person name="Aleoshin V."/>
            <person name="Panchin Y.V."/>
        </authorList>
    </citation>
    <scope>NUCLEOTIDE SEQUENCE [LARGE SCALE GENOMIC DNA]</scope>
    <source>
        <strain evidence="14">Intl2013</strain>
        <tissue evidence="14">Whole animal</tissue>
    </source>
</reference>
<dbReference type="GO" id="GO:0005524">
    <property type="term" value="F:ATP binding"/>
    <property type="evidence" value="ECO:0007669"/>
    <property type="project" value="UniProtKB-KW"/>
</dbReference>
<evidence type="ECO:0000256" key="12">
    <source>
        <dbReference type="ARBA" id="ARBA00048367"/>
    </source>
</evidence>
<dbReference type="FunFam" id="1.10.510.10:FF:000624">
    <property type="entry name" value="Mitogen-activated protein kinase"/>
    <property type="match status" value="1"/>
</dbReference>
<dbReference type="PROSITE" id="PS50011">
    <property type="entry name" value="PROTEIN_KINASE_DOM"/>
    <property type="match status" value="1"/>
</dbReference>
<evidence type="ECO:0000256" key="10">
    <source>
        <dbReference type="ARBA" id="ARBA00035723"/>
    </source>
</evidence>
<dbReference type="EC" id="2.7.11.22" evidence="2"/>
<accession>A0A177B737</accession>
<dbReference type="SMART" id="SM00220">
    <property type="entry name" value="S_TKc"/>
    <property type="match status" value="1"/>
</dbReference>
<dbReference type="Proteomes" id="UP000078046">
    <property type="component" value="Unassembled WGS sequence"/>
</dbReference>
<comment type="caution">
    <text evidence="14">The sequence shown here is derived from an EMBL/GenBank/DDBJ whole genome shotgun (WGS) entry which is preliminary data.</text>
</comment>
<dbReference type="GO" id="GO:0004693">
    <property type="term" value="F:cyclin-dependent protein serine/threonine kinase activity"/>
    <property type="evidence" value="ECO:0007669"/>
    <property type="project" value="UniProtKB-EC"/>
</dbReference>
<dbReference type="OrthoDB" id="63265at2759"/>
<evidence type="ECO:0000256" key="3">
    <source>
        <dbReference type="ARBA" id="ARBA00022527"/>
    </source>
</evidence>
<dbReference type="GO" id="GO:0005634">
    <property type="term" value="C:nucleus"/>
    <property type="evidence" value="ECO:0007669"/>
    <property type="project" value="TreeGrafter"/>
</dbReference>
<protein>
    <recommendedName>
        <fullName evidence="8">Cyclin-dependent kinase 20</fullName>
        <ecNumber evidence="2">2.7.11.22</ecNumber>
    </recommendedName>
    <alternativeName>
        <fullName evidence="9">Cell cycle-related kinase</fullName>
    </alternativeName>
    <alternativeName>
        <fullName evidence="10">Cell division protein kinase 20</fullName>
    </alternativeName>
</protein>
<evidence type="ECO:0000256" key="5">
    <source>
        <dbReference type="ARBA" id="ARBA00022741"/>
    </source>
</evidence>
<evidence type="ECO:0000256" key="2">
    <source>
        <dbReference type="ARBA" id="ARBA00012425"/>
    </source>
</evidence>
<dbReference type="Pfam" id="PF00069">
    <property type="entry name" value="Pkinase"/>
    <property type="match status" value="1"/>
</dbReference>
<comment type="similarity">
    <text evidence="1">Belongs to the protein kinase superfamily. CMGC Ser/Thr protein kinase family. CDC2/CDKX subfamily.</text>
</comment>
<proteinExistence type="inferred from homology"/>
<dbReference type="Gene3D" id="1.10.510.10">
    <property type="entry name" value="Transferase(Phosphotransferase) domain 1"/>
    <property type="match status" value="1"/>
</dbReference>
<feature type="domain" description="Protein kinase" evidence="13">
    <location>
        <begin position="1"/>
        <end position="256"/>
    </location>
</feature>
<sequence length="307" mass="35763">VPLYDANEEIDINLFREIKVLQQMDKHQNIVELLDVFVHGSCFVLVFELMYVDLASLIRFYKVQLSESQVKTYSLMIFKGIDYVHSLNIIHRDLKPSNLLLTPKGILKIADFGLARISQKKLSDKRTYSHQVATRWYRSPELLYGARKYGNGVDYWAIGCIMAEMINFSPLFKGENDIDQLCTVLHTMGTPTIKEWPEMINLPDYNKISFMESKGVPMHVLIPEASDKLIHLIQNLLKYNPKHRLNSSEALIHPCFFSIPIPETMQNMETPLNHCKMEKQRKDSKNKNRQELFEFDVEEPIKNLNEL</sequence>
<dbReference type="AlphaFoldDB" id="A0A177B737"/>
<keyword evidence="15" id="KW-1185">Reference proteome</keyword>
<comment type="catalytic activity">
    <reaction evidence="12">
        <text>L-seryl-[protein] + ATP = O-phospho-L-seryl-[protein] + ADP + H(+)</text>
        <dbReference type="Rhea" id="RHEA:17989"/>
        <dbReference type="Rhea" id="RHEA-COMP:9863"/>
        <dbReference type="Rhea" id="RHEA-COMP:11604"/>
        <dbReference type="ChEBI" id="CHEBI:15378"/>
        <dbReference type="ChEBI" id="CHEBI:29999"/>
        <dbReference type="ChEBI" id="CHEBI:30616"/>
        <dbReference type="ChEBI" id="CHEBI:83421"/>
        <dbReference type="ChEBI" id="CHEBI:456216"/>
        <dbReference type="EC" id="2.7.11.22"/>
    </reaction>
</comment>
<dbReference type="EMBL" id="LWCA01000193">
    <property type="protein sequence ID" value="OAF70055.1"/>
    <property type="molecule type" value="Genomic_DNA"/>
</dbReference>
<evidence type="ECO:0000313" key="14">
    <source>
        <dbReference type="EMBL" id="OAF70055.1"/>
    </source>
</evidence>
<keyword evidence="6 14" id="KW-0418">Kinase</keyword>
<dbReference type="InterPro" id="IPR050108">
    <property type="entry name" value="CDK"/>
</dbReference>
<evidence type="ECO:0000256" key="4">
    <source>
        <dbReference type="ARBA" id="ARBA00022679"/>
    </source>
</evidence>
<evidence type="ECO:0000256" key="1">
    <source>
        <dbReference type="ARBA" id="ARBA00006485"/>
    </source>
</evidence>
<dbReference type="InterPro" id="IPR011009">
    <property type="entry name" value="Kinase-like_dom_sf"/>
</dbReference>
<evidence type="ECO:0000259" key="13">
    <source>
        <dbReference type="PROSITE" id="PS50011"/>
    </source>
</evidence>
<keyword evidence="5" id="KW-0547">Nucleotide-binding</keyword>
<evidence type="ECO:0000313" key="15">
    <source>
        <dbReference type="Proteomes" id="UP000078046"/>
    </source>
</evidence>
<keyword evidence="4" id="KW-0808">Transferase</keyword>
<dbReference type="SUPFAM" id="SSF56112">
    <property type="entry name" value="Protein kinase-like (PK-like)"/>
    <property type="match status" value="1"/>
</dbReference>
<dbReference type="InterPro" id="IPR000719">
    <property type="entry name" value="Prot_kinase_dom"/>
</dbReference>
<evidence type="ECO:0000256" key="6">
    <source>
        <dbReference type="ARBA" id="ARBA00022777"/>
    </source>
</evidence>
<dbReference type="InterPro" id="IPR008271">
    <property type="entry name" value="Ser/Thr_kinase_AS"/>
</dbReference>
<evidence type="ECO:0000256" key="7">
    <source>
        <dbReference type="ARBA" id="ARBA00022840"/>
    </source>
</evidence>
<evidence type="ECO:0000256" key="8">
    <source>
        <dbReference type="ARBA" id="ARBA00035711"/>
    </source>
</evidence>
<gene>
    <name evidence="14" type="ORF">A3Q56_02192</name>
</gene>
<name>A0A177B737_9BILA</name>